<accession>E6STP1</accession>
<dbReference type="AlphaFoldDB" id="E6STP1"/>
<dbReference type="Proteomes" id="UP000008630">
    <property type="component" value="Chromosome"/>
</dbReference>
<dbReference type="EMBL" id="CP002352">
    <property type="protein sequence ID" value="ADV44288.1"/>
    <property type="molecule type" value="Genomic_DNA"/>
</dbReference>
<dbReference type="PATRIC" id="fig|693979.3.peg.2435"/>
<keyword evidence="1" id="KW-0732">Signal</keyword>
<feature type="signal peptide" evidence="1">
    <location>
        <begin position="1"/>
        <end position="20"/>
    </location>
</feature>
<dbReference type="KEGG" id="bhl:Bache_2320"/>
<dbReference type="HOGENOM" id="CLU_1025477_0_0_10"/>
<feature type="chain" id="PRO_5003211082" evidence="1">
    <location>
        <begin position="21"/>
        <end position="272"/>
    </location>
</feature>
<proteinExistence type="predicted"/>
<sequence length="272" mass="31071">MNTKTSILSALLCLSGTAVLYSQETITEANYLKQDSLLWAEYESRTAELSQYWKTNPEVKDSIQHVYQKVYRKASEGNIALAMKYASVPSGLQRLYMVRLDISKDTLQSILNNLSTDMQESFYGKNIREHIQTRQIQEGDSISTFPCIQSDEKPFDWNATEGKQLLILYGGLGCMGEDGRRELKELYDRTSRKNLLVAVYWPCASLAELQEIKQAYPSEYTFVSDFKRDASPIKIKYGTQATPTCFLTDKQHVVKVKCTGLRINLFNPHIED</sequence>
<evidence type="ECO:0000313" key="2">
    <source>
        <dbReference type="EMBL" id="ADV44288.1"/>
    </source>
</evidence>
<keyword evidence="3" id="KW-1185">Reference proteome</keyword>
<gene>
    <name evidence="2" type="ordered locus">Bache_2320</name>
</gene>
<evidence type="ECO:0000313" key="3">
    <source>
        <dbReference type="Proteomes" id="UP000008630"/>
    </source>
</evidence>
<dbReference type="OrthoDB" id="1028584at2"/>
<dbReference type="InterPro" id="IPR036249">
    <property type="entry name" value="Thioredoxin-like_sf"/>
</dbReference>
<organism evidence="2 3">
    <name type="scientific">Bacteroides helcogenes (strain ATCC 35417 / DSM 20613 / JCM 6297 / CCUG 15421 / P 36-108)</name>
    <dbReference type="NCBI Taxonomy" id="693979"/>
    <lineage>
        <taxon>Bacteria</taxon>
        <taxon>Pseudomonadati</taxon>
        <taxon>Bacteroidota</taxon>
        <taxon>Bacteroidia</taxon>
        <taxon>Bacteroidales</taxon>
        <taxon>Bacteroidaceae</taxon>
        <taxon>Bacteroides</taxon>
    </lineage>
</organism>
<dbReference type="RefSeq" id="WP_013547878.1">
    <property type="nucleotide sequence ID" value="NC_014933.1"/>
</dbReference>
<dbReference type="SUPFAM" id="SSF52833">
    <property type="entry name" value="Thioredoxin-like"/>
    <property type="match status" value="1"/>
</dbReference>
<protein>
    <submittedName>
        <fullName evidence="2">Uncharacterized protein</fullName>
    </submittedName>
</protein>
<dbReference type="eggNOG" id="ENOG5033QC2">
    <property type="taxonomic scope" value="Bacteria"/>
</dbReference>
<name>E6STP1_BACT6</name>
<evidence type="ECO:0000256" key="1">
    <source>
        <dbReference type="SAM" id="SignalP"/>
    </source>
</evidence>
<reference key="1">
    <citation type="submission" date="2010-11" db="EMBL/GenBank/DDBJ databases">
        <title>The complete genome of Bacteroides helcogenes P 36-108.</title>
        <authorList>
            <consortium name="US DOE Joint Genome Institute (JGI-PGF)"/>
            <person name="Lucas S."/>
            <person name="Copeland A."/>
            <person name="Lapidus A."/>
            <person name="Bruce D."/>
            <person name="Goodwin L."/>
            <person name="Pitluck S."/>
            <person name="Kyrpides N."/>
            <person name="Mavromatis K."/>
            <person name="Ivanova N."/>
            <person name="Zeytun A."/>
            <person name="Brettin T."/>
            <person name="Detter J.C."/>
            <person name="Tapia R."/>
            <person name="Han C."/>
            <person name="Land M."/>
            <person name="Hauser L."/>
            <person name="Markowitz V."/>
            <person name="Cheng J.-F."/>
            <person name="Hugenholtz P."/>
            <person name="Woyke T."/>
            <person name="Wu D."/>
            <person name="Gronow S."/>
            <person name="Wellnitz S."/>
            <person name="Brambilla E."/>
            <person name="Klenk H.-P."/>
            <person name="Eisen J.A."/>
        </authorList>
    </citation>
    <scope>NUCLEOTIDE SEQUENCE</scope>
    <source>
        <strain>P 36-108</strain>
    </source>
</reference>
<dbReference type="Gene3D" id="3.40.30.10">
    <property type="entry name" value="Glutaredoxin"/>
    <property type="match status" value="1"/>
</dbReference>
<reference evidence="2 3" key="2">
    <citation type="journal article" date="2011" name="Stand. Genomic Sci.">
        <title>Complete genome sequence of Bacteroides helcogenes type strain (P 36-108).</title>
        <authorList>
            <person name="Pati A."/>
            <person name="Gronow S."/>
            <person name="Zeytun A."/>
            <person name="Lapidus A."/>
            <person name="Nolan M."/>
            <person name="Hammon N."/>
            <person name="Deshpande S."/>
            <person name="Cheng J.F."/>
            <person name="Tapia R."/>
            <person name="Han C."/>
            <person name="Goodwin L."/>
            <person name="Pitluck S."/>
            <person name="Liolios K."/>
            <person name="Pagani I."/>
            <person name="Ivanova N."/>
            <person name="Mavromatis K."/>
            <person name="Chen A."/>
            <person name="Palaniappan K."/>
            <person name="Land M."/>
            <person name="Hauser L."/>
            <person name="Chang Y.J."/>
            <person name="Jeffries C.D."/>
            <person name="Detter J.C."/>
            <person name="Brambilla E."/>
            <person name="Rohde M."/>
            <person name="Goker M."/>
            <person name="Woyke T."/>
            <person name="Bristow J."/>
            <person name="Eisen J.A."/>
            <person name="Markowitz V."/>
            <person name="Hugenholtz P."/>
            <person name="Kyrpides N.C."/>
            <person name="Klenk H.P."/>
            <person name="Lucas S."/>
        </authorList>
    </citation>
    <scope>NUCLEOTIDE SEQUENCE [LARGE SCALE GENOMIC DNA]</scope>
    <source>
        <strain evidence="3">ATCC 35417 / DSM 20613 / JCM 6297 / CCUG 15421 / P 36-108</strain>
    </source>
</reference>